<dbReference type="InterPro" id="IPR036291">
    <property type="entry name" value="NAD(P)-bd_dom_sf"/>
</dbReference>
<gene>
    <name evidence="3" type="ORF">TH66_02085</name>
    <name evidence="4" type="ORF">TR74_10555</name>
</gene>
<dbReference type="PRINTS" id="PR00081">
    <property type="entry name" value="GDHRDH"/>
</dbReference>
<dbReference type="PANTHER" id="PTHR42760">
    <property type="entry name" value="SHORT-CHAIN DEHYDROGENASES/REDUCTASES FAMILY MEMBER"/>
    <property type="match status" value="1"/>
</dbReference>
<accession>A0A132N5Y2</accession>
<evidence type="ECO:0000313" key="5">
    <source>
        <dbReference type="Proteomes" id="UP000070598"/>
    </source>
</evidence>
<dbReference type="PRINTS" id="PR00080">
    <property type="entry name" value="SDRFAMILY"/>
</dbReference>
<evidence type="ECO:0000256" key="1">
    <source>
        <dbReference type="ARBA" id="ARBA00006484"/>
    </source>
</evidence>
<dbReference type="SUPFAM" id="SSF51735">
    <property type="entry name" value="NAD(P)-binding Rossmann-fold domains"/>
    <property type="match status" value="1"/>
</dbReference>
<dbReference type="GO" id="GO:0030497">
    <property type="term" value="P:fatty acid elongation"/>
    <property type="evidence" value="ECO:0007669"/>
    <property type="project" value="TreeGrafter"/>
</dbReference>
<dbReference type="PATRIC" id="fig|1469144.8.peg.5047"/>
<proteinExistence type="inferred from homology"/>
<comment type="caution">
    <text evidence="3">The sequence shown here is derived from an EMBL/GenBank/DDBJ whole genome shotgun (WGS) entry which is preliminary data.</text>
</comment>
<dbReference type="Pfam" id="PF13561">
    <property type="entry name" value="adh_short_C2"/>
    <property type="match status" value="1"/>
</dbReference>
<dbReference type="FunFam" id="3.40.50.720:FF:000084">
    <property type="entry name" value="Short-chain dehydrogenase reductase"/>
    <property type="match status" value="1"/>
</dbReference>
<dbReference type="EMBL" id="JYIK01000851">
    <property type="protein sequence ID" value="KWX09278.1"/>
    <property type="molecule type" value="Genomic_DNA"/>
</dbReference>
<sequence length="254" mass="26337">MTNHRGRVAVVTGAARGLGQAVARRLAASGATVACADVDGVAARKTAEEIGANGGRAAGFEVDVTSEASLAALREQVHAVLGRVDMVMNVAGILDRRQMADTDGEAFRRVIDVNLTGTYLTTRAFAADMTERGWGRVVNTASIAGVTGYVYPSYAASKAGVVNLTRSLLVDFWGTGVTVNAVCPGAMDTEMLDRSAIPAFIRKTPAGRVVTPQEVAAVFDFLAGEEAACVNGATIVVDGGATAVFRYADPEPRG</sequence>
<keyword evidence="2" id="KW-0560">Oxidoreductase</keyword>
<dbReference type="RefSeq" id="WP_067068170.1">
    <property type="nucleotide sequence ID" value="NZ_JYIJ01000011.1"/>
</dbReference>
<comment type="similarity">
    <text evidence="1">Belongs to the short-chain dehydrogenases/reductases (SDR) family.</text>
</comment>
<dbReference type="EMBL" id="JYIJ01000011">
    <property type="protein sequence ID" value="KWX05493.1"/>
    <property type="molecule type" value="Genomic_DNA"/>
</dbReference>
<evidence type="ECO:0000256" key="2">
    <source>
        <dbReference type="ARBA" id="ARBA00023002"/>
    </source>
</evidence>
<evidence type="ECO:0000313" key="3">
    <source>
        <dbReference type="EMBL" id="KWX05493.1"/>
    </source>
</evidence>
<reference evidence="5" key="1">
    <citation type="submission" date="2015-02" db="EMBL/GenBank/DDBJ databases">
        <title>Physiological reanalysis, assessment of diazotrophy, and genome sequences of multiple isolates of Streptomyces thermoautotrophicus.</title>
        <authorList>
            <person name="MacKellar D.C."/>
            <person name="Lieber L."/>
            <person name="Norman J."/>
            <person name="Bolger A."/>
            <person name="Tobin C."/>
            <person name="Murray J.W."/>
            <person name="Friesen M."/>
            <person name="Prell J."/>
        </authorList>
    </citation>
    <scope>NUCLEOTIDE SEQUENCE [LARGE SCALE GENOMIC DNA]</scope>
    <source>
        <strain evidence="5">UBT1</strain>
    </source>
</reference>
<dbReference type="PANTHER" id="PTHR42760:SF40">
    <property type="entry name" value="3-OXOACYL-[ACYL-CARRIER-PROTEIN] REDUCTASE, CHLOROPLASTIC"/>
    <property type="match status" value="1"/>
</dbReference>
<evidence type="ECO:0000313" key="4">
    <source>
        <dbReference type="EMBL" id="KWX09278.1"/>
    </source>
</evidence>
<reference evidence="3 6" key="2">
    <citation type="submission" date="2015-02" db="EMBL/GenBank/DDBJ databases">
        <title>Physiological reanalysis, assessment of diazotrophy, and genome sequences of multiple isolates of Streptomyces thermoautotrophicus.</title>
        <authorList>
            <person name="MacKellar D.C."/>
            <person name="Lieber L."/>
            <person name="Norman J."/>
            <person name="Bolger A."/>
            <person name="Tobin C."/>
            <person name="Murray J.W."/>
            <person name="Prell J."/>
        </authorList>
    </citation>
    <scope>NUCLEOTIDE SEQUENCE [LARGE SCALE GENOMIC DNA]</scope>
    <source>
        <strain evidence="3 6">UBT1</strain>
    </source>
</reference>
<organism evidence="3 6">
    <name type="scientific">Carbonactinospora thermoautotrophica</name>
    <dbReference type="NCBI Taxonomy" id="1469144"/>
    <lineage>
        <taxon>Bacteria</taxon>
        <taxon>Bacillati</taxon>
        <taxon>Actinomycetota</taxon>
        <taxon>Actinomycetes</taxon>
        <taxon>Kitasatosporales</taxon>
        <taxon>Carbonactinosporaceae</taxon>
        <taxon>Carbonactinospora</taxon>
    </lineage>
</organism>
<name>A0A132N5Y2_9ACTN</name>
<dbReference type="Proteomes" id="UP000070659">
    <property type="component" value="Unassembled WGS sequence"/>
</dbReference>
<dbReference type="InterPro" id="IPR002347">
    <property type="entry name" value="SDR_fam"/>
</dbReference>
<dbReference type="AlphaFoldDB" id="A0A132N5Y2"/>
<protein>
    <submittedName>
        <fullName evidence="3">Oxidoreductase</fullName>
    </submittedName>
</protein>
<dbReference type="GO" id="GO:0016616">
    <property type="term" value="F:oxidoreductase activity, acting on the CH-OH group of donors, NAD or NADP as acceptor"/>
    <property type="evidence" value="ECO:0007669"/>
    <property type="project" value="TreeGrafter"/>
</dbReference>
<dbReference type="Gene3D" id="3.40.50.720">
    <property type="entry name" value="NAD(P)-binding Rossmann-like Domain"/>
    <property type="match status" value="1"/>
</dbReference>
<dbReference type="Proteomes" id="UP000070598">
    <property type="component" value="Unassembled WGS sequence"/>
</dbReference>
<evidence type="ECO:0000313" key="6">
    <source>
        <dbReference type="Proteomes" id="UP000070659"/>
    </source>
</evidence>